<keyword evidence="2" id="KW-0963">Cytoplasm</keyword>
<dbReference type="PANTHER" id="PTHR18947">
    <property type="entry name" value="HOOK PROTEINS"/>
    <property type="match status" value="1"/>
</dbReference>
<feature type="coiled-coil region" evidence="4">
    <location>
        <begin position="243"/>
        <end position="530"/>
    </location>
</feature>
<evidence type="ECO:0000256" key="4">
    <source>
        <dbReference type="SAM" id="Coils"/>
    </source>
</evidence>
<keyword evidence="3 4" id="KW-0175">Coiled coil</keyword>
<comment type="caution">
    <text evidence="8">The sequence shown here is derived from an EMBL/GenBank/DDBJ whole genome shotgun (WGS) entry which is preliminary data.</text>
</comment>
<evidence type="ECO:0000259" key="7">
    <source>
        <dbReference type="Pfam" id="PF19047"/>
    </source>
</evidence>
<sequence length="747" mass="83353">MPSMIGKEEINGGVCAATANALLEWIGSFHSLLSAGDLPTKLEHLTDGVALAEVLHDVAPARFPRNVLSRPVSSASSSSPPTPTTNWALALTNMKKLTRLLEAHYEEDLGLCLRGSEEMERVHAEKSSAGFDGFISYFSTLDLVGIVREKREREIVKIWELAIFAAVRAPTPEKARIYVEKIMALSPGAQAELKDCVERTLSRAGPSSRPSPSSSSSSSPSSLSNAITAGLTTEAHPQEEGGNVCLKEKLQQLQTALALREEEVGRVRASEGEMKDEMEGMKNRWKEAVNRADKLQKACEEWRVRVEEKEEEGEHWRREAGRWEAKVKAERERARKAEEVERKLADEVDVLRERAGTVQDLEGSLEKYKGRLEQMAGLKQLCRDLEERNAAYLDQILQAEEGTKATVSSLKRALEQYKEKVVVLEREKFVATERKEVVEGENDRLEAELEAAREGRRTVTEEYQECKRLLSRLQQQADRPEGGERDGGIRREKDRVAGLFEDAASVQERLQRLERENKQLRKDMGGRNQQPYGEGRSTISLEEDLALLRSEMQDVVRIKGEREKEAIAATKRAADLEAQVLILKGQCEEMEEEVGKAKEEGVLAVAAQESALARVRALVAETQDLEGQIATLKGEKDRLEGYTRKTLQAVQEKYVQTLGSLKRSNAEYKGKCQALEARLQEDRVAQKREEKLLMSAVYGLGMEMLQPEFNRVALAGKIRGSGTESNGPCGAQNELKTMGGNKGGERR</sequence>
<dbReference type="Pfam" id="PF19047">
    <property type="entry name" value="HOOK_N"/>
    <property type="match status" value="1"/>
</dbReference>
<feature type="region of interest" description="Disordered" evidence="5">
    <location>
        <begin position="720"/>
        <end position="747"/>
    </location>
</feature>
<dbReference type="PANTHER" id="PTHR18947:SF28">
    <property type="entry name" value="GIRDIN, ISOFORM A"/>
    <property type="match status" value="1"/>
</dbReference>
<evidence type="ECO:0000256" key="2">
    <source>
        <dbReference type="ARBA" id="ARBA00022490"/>
    </source>
</evidence>
<reference evidence="8 9" key="1">
    <citation type="submission" date="2019-01" db="EMBL/GenBank/DDBJ databases">
        <title>Nuclear Genome Assembly of the Microalgal Biofuel strain Nannochloropsis salina CCMP1776.</title>
        <authorList>
            <person name="Hovde B."/>
        </authorList>
    </citation>
    <scope>NUCLEOTIDE SEQUENCE [LARGE SCALE GENOMIC DNA]</scope>
    <source>
        <strain evidence="8 9">CCMP1776</strain>
    </source>
</reference>
<dbReference type="InterPro" id="IPR043936">
    <property type="entry name" value="HOOK_N"/>
</dbReference>
<evidence type="ECO:0000256" key="1">
    <source>
        <dbReference type="ARBA" id="ARBA00004496"/>
    </source>
</evidence>
<dbReference type="GO" id="GO:0008017">
    <property type="term" value="F:microtubule binding"/>
    <property type="evidence" value="ECO:0007669"/>
    <property type="project" value="InterPro"/>
</dbReference>
<dbReference type="GO" id="GO:0030705">
    <property type="term" value="P:cytoskeleton-dependent intracellular transport"/>
    <property type="evidence" value="ECO:0007669"/>
    <property type="project" value="InterPro"/>
</dbReference>
<organism evidence="8 9">
    <name type="scientific">Nannochloropsis salina CCMP1776</name>
    <dbReference type="NCBI Taxonomy" id="1027361"/>
    <lineage>
        <taxon>Eukaryota</taxon>
        <taxon>Sar</taxon>
        <taxon>Stramenopiles</taxon>
        <taxon>Ochrophyta</taxon>
        <taxon>Eustigmatophyceae</taxon>
        <taxon>Eustigmatales</taxon>
        <taxon>Monodopsidaceae</taxon>
        <taxon>Microchloropsis</taxon>
        <taxon>Microchloropsis salina</taxon>
    </lineage>
</organism>
<evidence type="ECO:0008006" key="10">
    <source>
        <dbReference type="Google" id="ProtNLM"/>
    </source>
</evidence>
<dbReference type="CDD" id="cd22211">
    <property type="entry name" value="HkD_SF"/>
    <property type="match status" value="1"/>
</dbReference>
<evidence type="ECO:0000313" key="9">
    <source>
        <dbReference type="Proteomes" id="UP000355283"/>
    </source>
</evidence>
<gene>
    <name evidence="8" type="ORF">NSK_000435</name>
</gene>
<feature type="coiled-coil region" evidence="4">
    <location>
        <begin position="573"/>
        <end position="678"/>
    </location>
</feature>
<dbReference type="Gene3D" id="1.10.418.10">
    <property type="entry name" value="Calponin-like domain"/>
    <property type="match status" value="1"/>
</dbReference>
<dbReference type="Proteomes" id="UP000355283">
    <property type="component" value="Unassembled WGS sequence"/>
</dbReference>
<feature type="domain" description="HOOK N-terminal" evidence="7">
    <location>
        <begin position="20"/>
        <end position="113"/>
    </location>
</feature>
<dbReference type="EMBL" id="SDOX01000002">
    <property type="protein sequence ID" value="TFJ88081.1"/>
    <property type="molecule type" value="Genomic_DNA"/>
</dbReference>
<feature type="domain" description="Hook C-terminal" evidence="6">
    <location>
        <begin position="334"/>
        <end position="706"/>
    </location>
</feature>
<feature type="region of interest" description="Disordered" evidence="5">
    <location>
        <begin position="199"/>
        <end position="226"/>
    </location>
</feature>
<evidence type="ECO:0000259" key="6">
    <source>
        <dbReference type="Pfam" id="PF05622"/>
    </source>
</evidence>
<dbReference type="AlphaFoldDB" id="A0A4D9D8R0"/>
<dbReference type="OrthoDB" id="49395at2759"/>
<evidence type="ECO:0000256" key="5">
    <source>
        <dbReference type="SAM" id="MobiDB-lite"/>
    </source>
</evidence>
<accession>A0A4D9D8R0</accession>
<keyword evidence="9" id="KW-1185">Reference proteome</keyword>
<comment type="subcellular location">
    <subcellularLocation>
        <location evidence="1">Cytoplasm</location>
    </subcellularLocation>
</comment>
<dbReference type="GO" id="GO:0005737">
    <property type="term" value="C:cytoplasm"/>
    <property type="evidence" value="ECO:0007669"/>
    <property type="project" value="UniProtKB-SubCell"/>
</dbReference>
<dbReference type="InterPro" id="IPR036872">
    <property type="entry name" value="CH_dom_sf"/>
</dbReference>
<protein>
    <recommendedName>
        <fullName evidence="10">Calponin-homology (CH) domain-containing protein</fullName>
    </recommendedName>
</protein>
<evidence type="ECO:0000256" key="3">
    <source>
        <dbReference type="ARBA" id="ARBA00023054"/>
    </source>
</evidence>
<dbReference type="GO" id="GO:0005815">
    <property type="term" value="C:microtubule organizing center"/>
    <property type="evidence" value="ECO:0007669"/>
    <property type="project" value="TreeGrafter"/>
</dbReference>
<dbReference type="Pfam" id="PF05622">
    <property type="entry name" value="HOOK"/>
    <property type="match status" value="1"/>
</dbReference>
<feature type="compositionally biased region" description="Low complexity" evidence="5">
    <location>
        <begin position="206"/>
        <end position="224"/>
    </location>
</feature>
<dbReference type="SUPFAM" id="SSF116907">
    <property type="entry name" value="Hook domain"/>
    <property type="match status" value="1"/>
</dbReference>
<evidence type="ECO:0000313" key="8">
    <source>
        <dbReference type="EMBL" id="TFJ88081.1"/>
    </source>
</evidence>
<proteinExistence type="predicted"/>
<dbReference type="GO" id="GO:0051959">
    <property type="term" value="F:dynein light intermediate chain binding"/>
    <property type="evidence" value="ECO:0007669"/>
    <property type="project" value="TreeGrafter"/>
</dbReference>
<name>A0A4D9D8R0_9STRA</name>
<dbReference type="GO" id="GO:0031122">
    <property type="term" value="P:cytoplasmic microtubule organization"/>
    <property type="evidence" value="ECO:0007669"/>
    <property type="project" value="InterPro"/>
</dbReference>
<dbReference type="InterPro" id="IPR008636">
    <property type="entry name" value="Hook_C"/>
</dbReference>